<dbReference type="EMBL" id="JX915867">
    <property type="protein sequence ID" value="AFZ78833.1"/>
    <property type="molecule type" value="mRNA"/>
</dbReference>
<reference evidence="1" key="1">
    <citation type="submission" date="2012-10" db="EMBL/GenBank/DDBJ databases">
        <title>Immune-Related transcriptome of Coptotermes formosanus Shiraki workers: the defense mechanism.</title>
        <authorList>
            <person name="Hussain A."/>
            <person name="Li Y.F."/>
            <person name="Cheng Y."/>
            <person name="Liu Y."/>
            <person name="Chen C.C."/>
            <person name="Wen S.Y."/>
        </authorList>
    </citation>
    <scope>NUCLEOTIDE SEQUENCE</scope>
</reference>
<dbReference type="AlphaFoldDB" id="L0AUF0"/>
<protein>
    <submittedName>
        <fullName evidence="1">Apolipophorin-like protein</fullName>
    </submittedName>
</protein>
<sequence>MGAALYSVKVLRDRGVAFHVVVPVDDLGLTNKDAKTVKQIVGFDSDHVYLLSDAKKKVLEGNTELHNALTYSNNIWIPIALDSYGATYIAQNFIDAKSSGRKQFLQVFSRRIAESLEAELHEDCTCHVSAGIYPFSECKVTSRKEREPLAQIKASKGGVKG</sequence>
<organism evidence="1">
    <name type="scientific">Coptotermes formosanus</name>
    <name type="common">Formosan subterranean termite</name>
    <dbReference type="NCBI Taxonomy" id="36987"/>
    <lineage>
        <taxon>Eukaryota</taxon>
        <taxon>Metazoa</taxon>
        <taxon>Ecdysozoa</taxon>
        <taxon>Arthropoda</taxon>
        <taxon>Hexapoda</taxon>
        <taxon>Insecta</taxon>
        <taxon>Pterygota</taxon>
        <taxon>Neoptera</taxon>
        <taxon>Polyneoptera</taxon>
        <taxon>Dictyoptera</taxon>
        <taxon>Blattodea</taxon>
        <taxon>Blattoidea</taxon>
        <taxon>Termitoidae</taxon>
        <taxon>Rhinotermitidae</taxon>
        <taxon>Coptotermes</taxon>
    </lineage>
</organism>
<name>L0AUF0_COPFO</name>
<proteinExistence type="evidence at transcript level"/>
<evidence type="ECO:0000313" key="1">
    <source>
        <dbReference type="EMBL" id="AFZ78833.1"/>
    </source>
</evidence>
<accession>L0AUF0</accession>